<accession>A0A177WZS7</accession>
<feature type="compositionally biased region" description="Polar residues" evidence="1">
    <location>
        <begin position="378"/>
        <end position="388"/>
    </location>
</feature>
<name>A0A177WZS7_BATDL</name>
<evidence type="ECO:0000256" key="1">
    <source>
        <dbReference type="SAM" id="MobiDB-lite"/>
    </source>
</evidence>
<sequence length="433" mass="48732">MTGYYCPKDAGRTELALTISHCEDTMKRLDKVLQQDCSELLPTKCLVLIQDNTASPLIVTPSKPLPGTSEKQASNFDQWKRIRYALLDYAELLFQHIRSLYTLDTGDVVLQVAKAFVLSAHCQQIFKAFESCIYLAASWSCSGKYSAERRFLYSLINILQATKRVLIVQQHQISHSGQALNSDPSNLSSSNNLVGGPTAGINPAISVKQIEKWRIQTLLTALKRAGKSPYRRHFGQKGQMSFDSASGSSKLSQDHATFVKREANRAGQTFIWALNAFLDEITIMDQLVSSLPGRSTDDDQIFFEQLLQSLHQGKAWIRYELPSTEKLDEPNYEEDGCETPIKQKNDKDKNKDMVMSSIDTLAGETSPDHYKTDENSKDFPSSMNKQSQSMNFVHARSTRTHLPIAYRTLADHLVSLDELRVRSRLSLTDARPV</sequence>
<organism evidence="2 3">
    <name type="scientific">Batrachochytrium dendrobatidis (strain JEL423)</name>
    <dbReference type="NCBI Taxonomy" id="403673"/>
    <lineage>
        <taxon>Eukaryota</taxon>
        <taxon>Fungi</taxon>
        <taxon>Fungi incertae sedis</taxon>
        <taxon>Chytridiomycota</taxon>
        <taxon>Chytridiomycota incertae sedis</taxon>
        <taxon>Chytridiomycetes</taxon>
        <taxon>Rhizophydiales</taxon>
        <taxon>Rhizophydiales incertae sedis</taxon>
        <taxon>Batrachochytrium</taxon>
    </lineage>
</organism>
<gene>
    <name evidence="2" type="ORF">BDEG_28353</name>
</gene>
<feature type="compositionally biased region" description="Basic and acidic residues" evidence="1">
    <location>
        <begin position="341"/>
        <end position="352"/>
    </location>
</feature>
<reference evidence="2 3" key="2">
    <citation type="submission" date="2016-05" db="EMBL/GenBank/DDBJ databases">
        <title>Lineage-specific infection strategies underlie the spectrum of fungal disease in amphibians.</title>
        <authorList>
            <person name="Cuomo C.A."/>
            <person name="Farrer R.A."/>
            <person name="James T."/>
            <person name="Longcore J."/>
            <person name="Birren B."/>
        </authorList>
    </citation>
    <scope>NUCLEOTIDE SEQUENCE [LARGE SCALE GENOMIC DNA]</scope>
    <source>
        <strain evidence="2 3">JEL423</strain>
    </source>
</reference>
<dbReference type="OrthoDB" id="10580913at2759"/>
<feature type="compositionally biased region" description="Basic and acidic residues" evidence="1">
    <location>
        <begin position="366"/>
        <end position="377"/>
    </location>
</feature>
<evidence type="ECO:0000313" key="2">
    <source>
        <dbReference type="EMBL" id="OAJ45194.1"/>
    </source>
</evidence>
<protein>
    <submittedName>
        <fullName evidence="2">Uncharacterized protein</fullName>
    </submittedName>
</protein>
<evidence type="ECO:0000313" key="3">
    <source>
        <dbReference type="Proteomes" id="UP000077115"/>
    </source>
</evidence>
<dbReference type="Proteomes" id="UP000077115">
    <property type="component" value="Unassembled WGS sequence"/>
</dbReference>
<feature type="region of interest" description="Disordered" evidence="1">
    <location>
        <begin position="327"/>
        <end position="388"/>
    </location>
</feature>
<dbReference type="VEuPathDB" id="FungiDB:BDEG_28353"/>
<dbReference type="AlphaFoldDB" id="A0A177WZS7"/>
<dbReference type="EMBL" id="DS022315">
    <property type="protein sequence ID" value="OAJ45194.1"/>
    <property type="molecule type" value="Genomic_DNA"/>
</dbReference>
<reference evidence="2 3" key="1">
    <citation type="submission" date="2006-10" db="EMBL/GenBank/DDBJ databases">
        <title>The Genome Sequence of Batrachochytrium dendrobatidis JEL423.</title>
        <authorList>
            <consortium name="The Broad Institute Genome Sequencing Platform"/>
            <person name="Birren B."/>
            <person name="Lander E."/>
            <person name="Galagan J."/>
            <person name="Cuomo C."/>
            <person name="Devon K."/>
            <person name="Jaffe D."/>
            <person name="Butler J."/>
            <person name="Alvarez P."/>
            <person name="Gnerre S."/>
            <person name="Grabherr M."/>
            <person name="Kleber M."/>
            <person name="Mauceli E."/>
            <person name="Brockman W."/>
            <person name="Young S."/>
            <person name="LaButti K."/>
            <person name="Sykes S."/>
            <person name="DeCaprio D."/>
            <person name="Crawford M."/>
            <person name="Koehrsen M."/>
            <person name="Engels R."/>
            <person name="Montgomery P."/>
            <person name="Pearson M."/>
            <person name="Howarth C."/>
            <person name="Larson L."/>
            <person name="White J."/>
            <person name="O'Leary S."/>
            <person name="Kodira C."/>
            <person name="Zeng Q."/>
            <person name="Yandava C."/>
            <person name="Alvarado L."/>
            <person name="Longcore J."/>
            <person name="James T."/>
        </authorList>
    </citation>
    <scope>NUCLEOTIDE SEQUENCE [LARGE SCALE GENOMIC DNA]</scope>
    <source>
        <strain evidence="2 3">JEL423</strain>
    </source>
</reference>
<proteinExistence type="predicted"/>